<name>A0A6I4IXW8_9SPHN</name>
<dbReference type="Proteomes" id="UP000441389">
    <property type="component" value="Unassembled WGS sequence"/>
</dbReference>
<keyword evidence="4 6" id="KW-0133">Cell shape</keyword>
<feature type="binding site" evidence="6">
    <location>
        <begin position="215"/>
        <end position="218"/>
    </location>
    <ligand>
        <name>ATP</name>
        <dbReference type="ChEBI" id="CHEBI:30616"/>
    </ligand>
</feature>
<dbReference type="GO" id="GO:0005737">
    <property type="term" value="C:cytoplasm"/>
    <property type="evidence" value="ECO:0007669"/>
    <property type="project" value="UniProtKB-SubCell"/>
</dbReference>
<feature type="binding site" evidence="6">
    <location>
        <begin position="22"/>
        <end position="24"/>
    </location>
    <ligand>
        <name>ATP</name>
        <dbReference type="ChEBI" id="CHEBI:30616"/>
    </ligand>
</feature>
<comment type="subcellular location">
    <subcellularLocation>
        <location evidence="6">Cytoplasm</location>
    </subcellularLocation>
    <text evidence="6">Membrane-associated.</text>
</comment>
<keyword evidence="8" id="KW-1185">Reference proteome</keyword>
<dbReference type="InterPro" id="IPR056546">
    <property type="entry name" value="MreB_MamK-like"/>
</dbReference>
<evidence type="ECO:0000313" key="7">
    <source>
        <dbReference type="EMBL" id="MVO77042.1"/>
    </source>
</evidence>
<dbReference type="Gene3D" id="3.30.420.40">
    <property type="match status" value="3"/>
</dbReference>
<comment type="caution">
    <text evidence="6">Lacks conserved residue(s) required for the propagation of feature annotation.</text>
</comment>
<evidence type="ECO:0000256" key="4">
    <source>
        <dbReference type="ARBA" id="ARBA00022960"/>
    </source>
</evidence>
<evidence type="ECO:0000256" key="2">
    <source>
        <dbReference type="ARBA" id="ARBA00022741"/>
    </source>
</evidence>
<comment type="caution">
    <text evidence="7">The sequence shown here is derived from an EMBL/GenBank/DDBJ whole genome shotgun (WGS) entry which is preliminary data.</text>
</comment>
<evidence type="ECO:0000256" key="3">
    <source>
        <dbReference type="ARBA" id="ARBA00022840"/>
    </source>
</evidence>
<dbReference type="PANTHER" id="PTHR42749">
    <property type="entry name" value="CELL SHAPE-DETERMINING PROTEIN MREB"/>
    <property type="match status" value="1"/>
</dbReference>
<dbReference type="GO" id="GO:0005524">
    <property type="term" value="F:ATP binding"/>
    <property type="evidence" value="ECO:0007669"/>
    <property type="project" value="UniProtKB-KW"/>
</dbReference>
<feature type="binding site" evidence="6">
    <location>
        <begin position="167"/>
        <end position="169"/>
    </location>
    <ligand>
        <name>ATP</name>
        <dbReference type="ChEBI" id="CHEBI:30616"/>
    </ligand>
</feature>
<keyword evidence="1 6" id="KW-0963">Cytoplasm</keyword>
<dbReference type="InterPro" id="IPR004753">
    <property type="entry name" value="MreB"/>
</dbReference>
<accession>A0A6I4IXW8</accession>
<keyword evidence="2 6" id="KW-0547">Nucleotide-binding</keyword>
<dbReference type="GO" id="GO:0008360">
    <property type="term" value="P:regulation of cell shape"/>
    <property type="evidence" value="ECO:0007669"/>
    <property type="project" value="UniProtKB-UniRule"/>
</dbReference>
<reference evidence="7 8" key="1">
    <citation type="submission" date="2019-12" db="EMBL/GenBank/DDBJ databases">
        <authorList>
            <person name="Huq M.A."/>
        </authorList>
    </citation>
    <scope>NUCLEOTIDE SEQUENCE [LARGE SCALE GENOMIC DNA]</scope>
    <source>
        <strain evidence="7 8">MAH-20</strain>
    </source>
</reference>
<dbReference type="Pfam" id="PF06723">
    <property type="entry name" value="MreB_Mbl"/>
    <property type="match status" value="1"/>
</dbReference>
<proteinExistence type="inferred from homology"/>
<dbReference type="InterPro" id="IPR043129">
    <property type="entry name" value="ATPase_NBD"/>
</dbReference>
<comment type="function">
    <text evidence="6">Forms membrane-associated dynamic filaments that are essential for cell shape determination. Acts by regulating cell wall synthesis and cell elongation, and thus cell shape. A feedback loop between cell geometry and MreB localization may maintain elongated cell shape by targeting cell wall growth to regions of negative cell wall curvature.</text>
</comment>
<keyword evidence="3 6" id="KW-0067">ATP-binding</keyword>
<evidence type="ECO:0000256" key="1">
    <source>
        <dbReference type="ARBA" id="ARBA00022490"/>
    </source>
</evidence>
<comment type="similarity">
    <text evidence="5 6">Belongs to the FtsA/MreB family.</text>
</comment>
<dbReference type="SUPFAM" id="SSF53067">
    <property type="entry name" value="Actin-like ATPase domain"/>
    <property type="match status" value="2"/>
</dbReference>
<evidence type="ECO:0000256" key="6">
    <source>
        <dbReference type="HAMAP-Rule" id="MF_02207"/>
    </source>
</evidence>
<sequence length="334" mass="34977">MFSFRSRRRSFGAPDIAIDLGTANIIVAERGAGTIFNQPSICCFETGVSTNLVAAGSEARAMIGRVSGPFRIARPLRGGVLSDMAAARELIRFATRRAGGAWRVRRARALVGVPNDATQAERRALTTAVHDAGLGHVQLLPEPLMAAIGAGLDVDAPRGRMVIDCGAGTTEVVVISLGAICLSSTARIGGDTLDEALLEHLVRRHRFQIGRPGAEQLKLELARLGAADEARDRAVTIKGLSLAAGLPETLSIAADELLHVCEKHLQAIVGIVIAALEHTPPELSRDILDDGILLTGGGAMTGLLSRRITEATGLEARIAAAPLDCVAHGLAQAL</sequence>
<evidence type="ECO:0000313" key="8">
    <source>
        <dbReference type="Proteomes" id="UP000441389"/>
    </source>
</evidence>
<organism evidence="7 8">
    <name type="scientific">Sphingomonas horti</name>
    <dbReference type="NCBI Taxonomy" id="2682842"/>
    <lineage>
        <taxon>Bacteria</taxon>
        <taxon>Pseudomonadati</taxon>
        <taxon>Pseudomonadota</taxon>
        <taxon>Alphaproteobacteria</taxon>
        <taxon>Sphingomonadales</taxon>
        <taxon>Sphingomonadaceae</taxon>
        <taxon>Sphingomonas</taxon>
    </lineage>
</organism>
<dbReference type="EMBL" id="WQMS01000006">
    <property type="protein sequence ID" value="MVO77042.1"/>
    <property type="molecule type" value="Genomic_DNA"/>
</dbReference>
<dbReference type="RefSeq" id="WP_157026034.1">
    <property type="nucleotide sequence ID" value="NZ_WQMS01000006.1"/>
</dbReference>
<dbReference type="PRINTS" id="PR01652">
    <property type="entry name" value="SHAPEPROTEIN"/>
</dbReference>
<dbReference type="PANTHER" id="PTHR42749:SF1">
    <property type="entry name" value="CELL SHAPE-DETERMINING PROTEIN MREB"/>
    <property type="match status" value="1"/>
</dbReference>
<dbReference type="AlphaFoldDB" id="A0A6I4IXW8"/>
<evidence type="ECO:0000256" key="5">
    <source>
        <dbReference type="ARBA" id="ARBA00023458"/>
    </source>
</evidence>
<dbReference type="GO" id="GO:0000902">
    <property type="term" value="P:cell morphogenesis"/>
    <property type="evidence" value="ECO:0007669"/>
    <property type="project" value="InterPro"/>
</dbReference>
<dbReference type="NCBIfam" id="NF010539">
    <property type="entry name" value="PRK13927.1"/>
    <property type="match status" value="1"/>
</dbReference>
<dbReference type="CDD" id="cd10225">
    <property type="entry name" value="ASKHA_NBD_MreB-like"/>
    <property type="match status" value="1"/>
</dbReference>
<gene>
    <name evidence="6 7" type="primary">mreB</name>
    <name evidence="7" type="ORF">GON01_03695</name>
</gene>
<dbReference type="HAMAP" id="MF_02207">
    <property type="entry name" value="MreB"/>
    <property type="match status" value="1"/>
</dbReference>
<protein>
    <recommendedName>
        <fullName evidence="6">Cell shape-determining protein MreB</fullName>
    </recommendedName>
</protein>
<comment type="subunit">
    <text evidence="6">Forms polymers.</text>
</comment>